<dbReference type="PROSITE" id="PS50005">
    <property type="entry name" value="TPR"/>
    <property type="match status" value="1"/>
</dbReference>
<dbReference type="InterPro" id="IPR033396">
    <property type="entry name" value="DUF5107"/>
</dbReference>
<comment type="caution">
    <text evidence="3">The sequence shown here is derived from an EMBL/GenBank/DDBJ whole genome shotgun (WGS) entry which is preliminary data.</text>
</comment>
<feature type="non-terminal residue" evidence="3">
    <location>
        <position position="697"/>
    </location>
</feature>
<keyword evidence="1" id="KW-0802">TPR repeat</keyword>
<proteinExistence type="predicted"/>
<evidence type="ECO:0000259" key="2">
    <source>
        <dbReference type="Pfam" id="PF17128"/>
    </source>
</evidence>
<dbReference type="AlphaFoldDB" id="A0A9D2QI61"/>
<dbReference type="InterPro" id="IPR019734">
    <property type="entry name" value="TPR_rpt"/>
</dbReference>
<feature type="repeat" description="TPR" evidence="1">
    <location>
        <begin position="547"/>
        <end position="580"/>
    </location>
</feature>
<organism evidence="3 4">
    <name type="scientific">Candidatus Eisenbergiella intestinigallinarum</name>
    <dbReference type="NCBI Taxonomy" id="2838549"/>
    <lineage>
        <taxon>Bacteria</taxon>
        <taxon>Bacillati</taxon>
        <taxon>Bacillota</taxon>
        <taxon>Clostridia</taxon>
        <taxon>Lachnospirales</taxon>
        <taxon>Lachnospiraceae</taxon>
        <taxon>Eisenbergiella</taxon>
    </lineage>
</organism>
<dbReference type="Gene3D" id="1.25.40.10">
    <property type="entry name" value="Tetratricopeptide repeat domain"/>
    <property type="match status" value="2"/>
</dbReference>
<dbReference type="Pfam" id="PF13432">
    <property type="entry name" value="TPR_16"/>
    <property type="match status" value="1"/>
</dbReference>
<feature type="domain" description="DUF5107" evidence="2">
    <location>
        <begin position="39"/>
        <end position="340"/>
    </location>
</feature>
<evidence type="ECO:0000313" key="4">
    <source>
        <dbReference type="Proteomes" id="UP000823922"/>
    </source>
</evidence>
<accession>A0A9D2QI61</accession>
<dbReference type="InterPro" id="IPR011990">
    <property type="entry name" value="TPR-like_helical_dom_sf"/>
</dbReference>
<dbReference type="Pfam" id="PF13424">
    <property type="entry name" value="TPR_12"/>
    <property type="match status" value="1"/>
</dbReference>
<reference evidence="3" key="2">
    <citation type="submission" date="2021-04" db="EMBL/GenBank/DDBJ databases">
        <authorList>
            <person name="Gilroy R."/>
        </authorList>
    </citation>
    <scope>NUCLEOTIDE SEQUENCE</scope>
    <source>
        <strain evidence="3">ChiBcec1-1630</strain>
    </source>
</reference>
<name>A0A9D2QI61_9FIRM</name>
<gene>
    <name evidence="3" type="ORF">H9926_06590</name>
</gene>
<dbReference type="SMART" id="SM00028">
    <property type="entry name" value="TPR"/>
    <property type="match status" value="3"/>
</dbReference>
<dbReference type="SUPFAM" id="SSF48452">
    <property type="entry name" value="TPR-like"/>
    <property type="match status" value="1"/>
</dbReference>
<evidence type="ECO:0000256" key="1">
    <source>
        <dbReference type="PROSITE-ProRule" id="PRU00339"/>
    </source>
</evidence>
<dbReference type="EMBL" id="DWVS01000165">
    <property type="protein sequence ID" value="HJC87663.1"/>
    <property type="molecule type" value="Genomic_DNA"/>
</dbReference>
<evidence type="ECO:0000313" key="3">
    <source>
        <dbReference type="EMBL" id="HJC87663.1"/>
    </source>
</evidence>
<dbReference type="Proteomes" id="UP000823922">
    <property type="component" value="Unassembled WGS sequence"/>
</dbReference>
<reference evidence="3" key="1">
    <citation type="journal article" date="2021" name="PeerJ">
        <title>Extensive microbial diversity within the chicken gut microbiome revealed by metagenomics and culture.</title>
        <authorList>
            <person name="Gilroy R."/>
            <person name="Ravi A."/>
            <person name="Getino M."/>
            <person name="Pursley I."/>
            <person name="Horton D.L."/>
            <person name="Alikhan N.F."/>
            <person name="Baker D."/>
            <person name="Gharbi K."/>
            <person name="Hall N."/>
            <person name="Watson M."/>
            <person name="Adriaenssens E.M."/>
            <person name="Foster-Nyarko E."/>
            <person name="Jarju S."/>
            <person name="Secka A."/>
            <person name="Antonio M."/>
            <person name="Oren A."/>
            <person name="Chaudhuri R.R."/>
            <person name="La Ragione R."/>
            <person name="Hildebrand F."/>
            <person name="Pallen M.J."/>
        </authorList>
    </citation>
    <scope>NUCLEOTIDE SEQUENCE</scope>
    <source>
        <strain evidence="3">ChiBcec1-1630</strain>
    </source>
</reference>
<sequence length="697" mass="78492">MSQAKVWVEQITIPTYEIGEAEKNPIFLDKRVYQGSSGKVYPYPTVEKISEKKTDKEYTAVWLENEYLKVMVLPELGGRIQRAYDKTNDYDFVYYNHVIKPALVGLTGPWISGGIEFNWPQHHRPTTFLPVDYTTLENEDGSVSVLLHDVDQMYGTKGIAKISLYPGKAYIEIIGQLYNRTSMPQTFLWWANPAVPVNDNTQSIFPPDVHAVMDHGKRDVSRFPIATGVYYKKDYSEGVDISRYKNIPVPTSYMAEKSKYDFVGGYDYGKEAGILHVADHHISPGKKQWTWGCGDFGKAWDRNLTDADGPYVELMTGVFTDNQPDFTWLKPFEEKTFTQYFMPYKAVGQVKNATSEAAVHLSAADGEAHVIVYATSLRENAHVVLSVKGNVVLDETVKLSPVDIYEKKVPVPGLVAGEERLTPDCVREQDLHVAVYAADGSCLVEYTPDPVEIPKLPDPAKAAKDPETIQTNEELYLTGLHIEQYRHATYLPDPYYLEGLKRDPGDIRINNAYGALLMRRGAFRKAEKYFRKALERLIERNPNPYNSEAYYLLGLNLLYQGRDEEAYDAFYKATWSNEQQEMSFYYLAAIDAKAAVAEIHTAGNAAGTGTAQRRLAKALSHIERSLVKNAHNIKARGLKAYLLRKLGRTEEAAAWIQENLTLDPFDFLSGNEQVLLAEAAGGTDSEAKAEMRNAAEL</sequence>
<dbReference type="Pfam" id="PF17128">
    <property type="entry name" value="DUF5107"/>
    <property type="match status" value="1"/>
</dbReference>
<protein>
    <submittedName>
        <fullName evidence="3">DUF5107 domain-containing protein</fullName>
    </submittedName>
</protein>